<reference evidence="1 2" key="1">
    <citation type="journal article" date="2014" name="Int. J. Syst. Evol. Microbiol.">
        <title>Complete genome sequence of Corynebacterium casei LMG S-19264T (=DSM 44701T), isolated from a smear-ripened cheese.</title>
        <authorList>
            <consortium name="US DOE Joint Genome Institute (JGI-PGF)"/>
            <person name="Walter F."/>
            <person name="Albersmeier A."/>
            <person name="Kalinowski J."/>
            <person name="Ruckert C."/>
        </authorList>
    </citation>
    <scope>NUCLEOTIDE SEQUENCE [LARGE SCALE GENOMIC DNA]</scope>
    <source>
        <strain evidence="1 2">NBRC 110095</strain>
    </source>
</reference>
<name>A0AA37WMF7_9GAMM</name>
<dbReference type="EMBL" id="BSPD01000021">
    <property type="protein sequence ID" value="GLS24996.1"/>
    <property type="molecule type" value="Genomic_DNA"/>
</dbReference>
<comment type="caution">
    <text evidence="1">The sequence shown here is derived from an EMBL/GenBank/DDBJ whole genome shotgun (WGS) entry which is preliminary data.</text>
</comment>
<keyword evidence="2" id="KW-1185">Reference proteome</keyword>
<dbReference type="SUPFAM" id="SSF57938">
    <property type="entry name" value="DnaJ/Hsp40 cysteine-rich domain"/>
    <property type="match status" value="1"/>
</dbReference>
<evidence type="ECO:0000313" key="1">
    <source>
        <dbReference type="EMBL" id="GLS24996.1"/>
    </source>
</evidence>
<dbReference type="InterPro" id="IPR036410">
    <property type="entry name" value="HSP_DnaJ_Cys-rich_dom_sf"/>
</dbReference>
<dbReference type="Gene3D" id="1.10.274.110">
    <property type="match status" value="1"/>
</dbReference>
<dbReference type="Proteomes" id="UP001156870">
    <property type="component" value="Unassembled WGS sequence"/>
</dbReference>
<proteinExistence type="predicted"/>
<dbReference type="InterPro" id="IPR038500">
    <property type="entry name" value="Antitermination_sf"/>
</dbReference>
<evidence type="ECO:0008006" key="3">
    <source>
        <dbReference type="Google" id="ProtNLM"/>
    </source>
</evidence>
<gene>
    <name evidence="1" type="ORF">GCM10007877_07100</name>
</gene>
<sequence>MSEFLLTKMNPKGASWEFSGRGGVVAFTQYDIAAALSFGALPLPAYYLARAKYCEDHQAAESLRAHLLDKIEKESLQQDWKITKDNACGIADLLMAESVFDIQCKACKGLGYLYEKSGSINSSRRCEKCNGSGVGVLSQRKRAAMAKIALTTWHRHWNERLDFLMCYIKELEEHVVKHINEQCGHKYN</sequence>
<evidence type="ECO:0000313" key="2">
    <source>
        <dbReference type="Proteomes" id="UP001156870"/>
    </source>
</evidence>
<dbReference type="AlphaFoldDB" id="A0AA37WMF7"/>
<organism evidence="1 2">
    <name type="scientific">Marinibactrum halimedae</name>
    <dbReference type="NCBI Taxonomy" id="1444977"/>
    <lineage>
        <taxon>Bacteria</taxon>
        <taxon>Pseudomonadati</taxon>
        <taxon>Pseudomonadota</taxon>
        <taxon>Gammaproteobacteria</taxon>
        <taxon>Cellvibrionales</taxon>
        <taxon>Cellvibrionaceae</taxon>
        <taxon>Marinibactrum</taxon>
    </lineage>
</organism>
<protein>
    <recommendedName>
        <fullName evidence="3">Antitermination protein</fullName>
    </recommendedName>
</protein>
<accession>A0AA37WMF7</accession>
<dbReference type="RefSeq" id="WP_232592624.1">
    <property type="nucleotide sequence ID" value="NZ_BSPD01000021.1"/>
</dbReference>